<feature type="transmembrane region" description="Helical" evidence="6">
    <location>
        <begin position="123"/>
        <end position="140"/>
    </location>
</feature>
<sequence length="304" mass="32541">MQQSTTQNYVELLLLSAIWGSSFLFLRIAAPEFGPLFLVQIRVLSAALVMLPMCLLLGRWPDLVANWRTIFLISLTNMAVPFCFFAFAALYVSAGLLSIMNATVPFFTALIAFLVFGQRLSVLSILGMAFGFAGVIVLVFDPQAIEMGAGSTLAVPAVLFACFLYGIALNLVAHKLAGVSGLAITAGSLLFSSVLLLPFSLQALPETMPSAPVWAAVAALGIGCTGLAYLMFYRLIARIGSQQTIMTTYLIPLFSILWGNLFLAESITLFTLLGCMLVLLGVGMTTGRLPGLNKLVPHTKAADE</sequence>
<proteinExistence type="inferred from homology"/>
<evidence type="ECO:0000313" key="8">
    <source>
        <dbReference type="EMBL" id="RZO77428.1"/>
    </source>
</evidence>
<name>A0A520S4M6_9GAMM</name>
<comment type="similarity">
    <text evidence="2">Belongs to the EamA transporter family.</text>
</comment>
<feature type="transmembrane region" description="Helical" evidence="6">
    <location>
        <begin position="98"/>
        <end position="116"/>
    </location>
</feature>
<feature type="transmembrane region" description="Helical" evidence="6">
    <location>
        <begin position="152"/>
        <end position="172"/>
    </location>
</feature>
<dbReference type="Proteomes" id="UP000320404">
    <property type="component" value="Unassembled WGS sequence"/>
</dbReference>
<keyword evidence="4 6" id="KW-1133">Transmembrane helix</keyword>
<feature type="transmembrane region" description="Helical" evidence="6">
    <location>
        <begin position="213"/>
        <end position="232"/>
    </location>
</feature>
<evidence type="ECO:0000313" key="9">
    <source>
        <dbReference type="Proteomes" id="UP000320404"/>
    </source>
</evidence>
<evidence type="ECO:0000256" key="5">
    <source>
        <dbReference type="ARBA" id="ARBA00023136"/>
    </source>
</evidence>
<accession>A0A520S4M6</accession>
<feature type="transmembrane region" description="Helical" evidence="6">
    <location>
        <begin position="36"/>
        <end position="58"/>
    </location>
</feature>
<feature type="transmembrane region" description="Helical" evidence="6">
    <location>
        <begin position="244"/>
        <end position="261"/>
    </location>
</feature>
<dbReference type="PANTHER" id="PTHR32322">
    <property type="entry name" value="INNER MEMBRANE TRANSPORTER"/>
    <property type="match status" value="1"/>
</dbReference>
<feature type="transmembrane region" description="Helical" evidence="6">
    <location>
        <begin position="267"/>
        <end position="285"/>
    </location>
</feature>
<feature type="transmembrane region" description="Helical" evidence="6">
    <location>
        <begin position="179"/>
        <end position="201"/>
    </location>
</feature>
<evidence type="ECO:0000256" key="2">
    <source>
        <dbReference type="ARBA" id="ARBA00007362"/>
    </source>
</evidence>
<dbReference type="EMBL" id="SHAH01000014">
    <property type="protein sequence ID" value="RZO77428.1"/>
    <property type="molecule type" value="Genomic_DNA"/>
</dbReference>
<feature type="transmembrane region" description="Helical" evidence="6">
    <location>
        <begin position="70"/>
        <end position="92"/>
    </location>
</feature>
<dbReference type="GO" id="GO:0016020">
    <property type="term" value="C:membrane"/>
    <property type="evidence" value="ECO:0007669"/>
    <property type="project" value="UniProtKB-SubCell"/>
</dbReference>
<keyword evidence="5 6" id="KW-0472">Membrane</keyword>
<dbReference type="InterPro" id="IPR050638">
    <property type="entry name" value="AA-Vitamin_Transporters"/>
</dbReference>
<dbReference type="SUPFAM" id="SSF103481">
    <property type="entry name" value="Multidrug resistance efflux transporter EmrE"/>
    <property type="match status" value="2"/>
</dbReference>
<dbReference type="Pfam" id="PF00892">
    <property type="entry name" value="EamA"/>
    <property type="match status" value="2"/>
</dbReference>
<feature type="domain" description="EamA" evidence="7">
    <location>
        <begin position="12"/>
        <end position="139"/>
    </location>
</feature>
<dbReference type="InterPro" id="IPR037185">
    <property type="entry name" value="EmrE-like"/>
</dbReference>
<gene>
    <name evidence="8" type="ORF">EVA69_01745</name>
</gene>
<reference evidence="8 9" key="1">
    <citation type="submission" date="2019-02" db="EMBL/GenBank/DDBJ databases">
        <title>Prokaryotic population dynamics and viral predation in marine succession experiment using metagenomics: the confinement effect.</title>
        <authorList>
            <person name="Haro-Moreno J.M."/>
            <person name="Rodriguez-Valera F."/>
            <person name="Lopez-Perez M."/>
        </authorList>
    </citation>
    <scope>NUCLEOTIDE SEQUENCE [LARGE SCALE GENOMIC DNA]</scope>
    <source>
        <strain evidence="8">MED-G158</strain>
    </source>
</reference>
<evidence type="ECO:0000256" key="1">
    <source>
        <dbReference type="ARBA" id="ARBA00004141"/>
    </source>
</evidence>
<keyword evidence="3 6" id="KW-0812">Transmembrane</keyword>
<organism evidence="8 9">
    <name type="scientific">OM182 bacterium</name>
    <dbReference type="NCBI Taxonomy" id="2510334"/>
    <lineage>
        <taxon>Bacteria</taxon>
        <taxon>Pseudomonadati</taxon>
        <taxon>Pseudomonadota</taxon>
        <taxon>Gammaproteobacteria</taxon>
        <taxon>OMG group</taxon>
        <taxon>OM182 clade</taxon>
    </lineage>
</organism>
<dbReference type="AlphaFoldDB" id="A0A520S4M6"/>
<evidence type="ECO:0000256" key="6">
    <source>
        <dbReference type="SAM" id="Phobius"/>
    </source>
</evidence>
<feature type="domain" description="EamA" evidence="7">
    <location>
        <begin position="154"/>
        <end position="285"/>
    </location>
</feature>
<comment type="caution">
    <text evidence="8">The sequence shown here is derived from an EMBL/GenBank/DDBJ whole genome shotgun (WGS) entry which is preliminary data.</text>
</comment>
<protein>
    <submittedName>
        <fullName evidence="8">DMT family transporter</fullName>
    </submittedName>
</protein>
<comment type="subcellular location">
    <subcellularLocation>
        <location evidence="1">Membrane</location>
        <topology evidence="1">Multi-pass membrane protein</topology>
    </subcellularLocation>
</comment>
<evidence type="ECO:0000256" key="4">
    <source>
        <dbReference type="ARBA" id="ARBA00022989"/>
    </source>
</evidence>
<feature type="transmembrane region" description="Helical" evidence="6">
    <location>
        <begin position="12"/>
        <end position="30"/>
    </location>
</feature>
<dbReference type="PANTHER" id="PTHR32322:SF2">
    <property type="entry name" value="EAMA DOMAIN-CONTAINING PROTEIN"/>
    <property type="match status" value="1"/>
</dbReference>
<evidence type="ECO:0000259" key="7">
    <source>
        <dbReference type="Pfam" id="PF00892"/>
    </source>
</evidence>
<dbReference type="InterPro" id="IPR000620">
    <property type="entry name" value="EamA_dom"/>
</dbReference>
<evidence type="ECO:0000256" key="3">
    <source>
        <dbReference type="ARBA" id="ARBA00022692"/>
    </source>
</evidence>